<keyword evidence="2" id="KW-0808">Transferase</keyword>
<evidence type="ECO:0008006" key="7">
    <source>
        <dbReference type="Google" id="ProtNLM"/>
    </source>
</evidence>
<dbReference type="InterPro" id="IPR011004">
    <property type="entry name" value="Trimer_LpxA-like_sf"/>
</dbReference>
<dbReference type="InterPro" id="IPR018357">
    <property type="entry name" value="Hexapep_transf_CS"/>
</dbReference>
<sequence length="215" mass="23832">MPRLGQEPFLHPDCEITGSELGAFVEIGRGSRLNRVEMGDYSYCDRYADLANVSVGKFANIASFTRIGPTDHPMGSASLHHFLYRSEDYWDDAGRDEDFFAARHARRAFVGHDTWIGHGAVVRPEVTIGHGAVVASSAVVTKDVAPYTVVAGVPAQPLRLRFAPELAERMMALAWWDWPHELLRARLADFRSMSAEAFLEKYEGALAEAVPAERA</sequence>
<keyword evidence="4" id="KW-0012">Acyltransferase</keyword>
<dbReference type="Pfam" id="PF00132">
    <property type="entry name" value="Hexapep"/>
    <property type="match status" value="1"/>
</dbReference>
<dbReference type="SUPFAM" id="SSF51161">
    <property type="entry name" value="Trimeric LpxA-like enzymes"/>
    <property type="match status" value="1"/>
</dbReference>
<dbReference type="InterPro" id="IPR017694">
    <property type="entry name" value="Phosphonate_tfrase_rpt"/>
</dbReference>
<dbReference type="PANTHER" id="PTHR43300">
    <property type="entry name" value="ACETYLTRANSFERASE"/>
    <property type="match status" value="1"/>
</dbReference>
<comment type="similarity">
    <text evidence="1">Belongs to the transferase hexapeptide repeat family.</text>
</comment>
<dbReference type="GO" id="GO:0016746">
    <property type="term" value="F:acyltransferase activity"/>
    <property type="evidence" value="ECO:0007669"/>
    <property type="project" value="UniProtKB-KW"/>
</dbReference>
<dbReference type="EMBL" id="FOZW01000001">
    <property type="protein sequence ID" value="SFS31590.1"/>
    <property type="molecule type" value="Genomic_DNA"/>
</dbReference>
<name>A0A1I6NUP1_9RHOB</name>
<gene>
    <name evidence="5" type="ORF">SAMN04488050_10197</name>
</gene>
<keyword evidence="6" id="KW-1185">Reference proteome</keyword>
<proteinExistence type="inferred from homology"/>
<dbReference type="PROSITE" id="PS00101">
    <property type="entry name" value="HEXAPEP_TRANSFERASES"/>
    <property type="match status" value="1"/>
</dbReference>
<evidence type="ECO:0000256" key="1">
    <source>
        <dbReference type="ARBA" id="ARBA00007274"/>
    </source>
</evidence>
<evidence type="ECO:0000256" key="3">
    <source>
        <dbReference type="ARBA" id="ARBA00022737"/>
    </source>
</evidence>
<evidence type="ECO:0000313" key="6">
    <source>
        <dbReference type="Proteomes" id="UP000199392"/>
    </source>
</evidence>
<dbReference type="CDD" id="cd03349">
    <property type="entry name" value="LbH_XAT"/>
    <property type="match status" value="1"/>
</dbReference>
<dbReference type="PANTHER" id="PTHR43300:SF11">
    <property type="entry name" value="ACETYLTRANSFERASE RV3034C-RELATED"/>
    <property type="match status" value="1"/>
</dbReference>
<dbReference type="STRING" id="311180.SAMN04488050_10197"/>
<dbReference type="Proteomes" id="UP000199392">
    <property type="component" value="Unassembled WGS sequence"/>
</dbReference>
<dbReference type="NCBIfam" id="TIGR03308">
    <property type="entry name" value="phn_thr-fam"/>
    <property type="match status" value="1"/>
</dbReference>
<dbReference type="RefSeq" id="WP_092426630.1">
    <property type="nucleotide sequence ID" value="NZ_FNCL01000008.1"/>
</dbReference>
<keyword evidence="3" id="KW-0677">Repeat</keyword>
<accession>A0A1I6NUP1</accession>
<dbReference type="Gene3D" id="2.160.10.10">
    <property type="entry name" value="Hexapeptide repeat proteins"/>
    <property type="match status" value="1"/>
</dbReference>
<dbReference type="InterPro" id="IPR050179">
    <property type="entry name" value="Trans_hexapeptide_repeat"/>
</dbReference>
<evidence type="ECO:0000313" key="5">
    <source>
        <dbReference type="EMBL" id="SFS31590.1"/>
    </source>
</evidence>
<organism evidence="5 6">
    <name type="scientific">Alloyangia pacifica</name>
    <dbReference type="NCBI Taxonomy" id="311180"/>
    <lineage>
        <taxon>Bacteria</taxon>
        <taxon>Pseudomonadati</taxon>
        <taxon>Pseudomonadota</taxon>
        <taxon>Alphaproteobacteria</taxon>
        <taxon>Rhodobacterales</taxon>
        <taxon>Roseobacteraceae</taxon>
        <taxon>Alloyangia</taxon>
    </lineage>
</organism>
<dbReference type="AlphaFoldDB" id="A0A1I6NUP1"/>
<evidence type="ECO:0000256" key="2">
    <source>
        <dbReference type="ARBA" id="ARBA00022679"/>
    </source>
</evidence>
<dbReference type="InterPro" id="IPR001451">
    <property type="entry name" value="Hexapep"/>
</dbReference>
<dbReference type="OrthoDB" id="9815592at2"/>
<reference evidence="6" key="1">
    <citation type="submission" date="2016-10" db="EMBL/GenBank/DDBJ databases">
        <authorList>
            <person name="Varghese N."/>
            <person name="Submissions S."/>
        </authorList>
    </citation>
    <scope>NUCLEOTIDE SEQUENCE [LARGE SCALE GENOMIC DNA]</scope>
    <source>
        <strain evidence="6">DSM 26894</strain>
    </source>
</reference>
<protein>
    <recommendedName>
        <fullName evidence="7">Chloramphenicol acetyltransferase</fullName>
    </recommendedName>
</protein>
<evidence type="ECO:0000256" key="4">
    <source>
        <dbReference type="ARBA" id="ARBA00023315"/>
    </source>
</evidence>